<feature type="transmembrane region" description="Helical" evidence="4">
    <location>
        <begin position="16"/>
        <end position="40"/>
    </location>
</feature>
<dbReference type="InterPro" id="IPR041522">
    <property type="entry name" value="CdaR_GGDEF"/>
</dbReference>
<dbReference type="PROSITE" id="PS01124">
    <property type="entry name" value="HTH_ARAC_FAMILY_2"/>
    <property type="match status" value="1"/>
</dbReference>
<dbReference type="SMART" id="SM00342">
    <property type="entry name" value="HTH_ARAC"/>
    <property type="match status" value="1"/>
</dbReference>
<dbReference type="Gene3D" id="1.10.10.60">
    <property type="entry name" value="Homeodomain-like"/>
    <property type="match status" value="2"/>
</dbReference>
<evidence type="ECO:0000256" key="1">
    <source>
        <dbReference type="ARBA" id="ARBA00023015"/>
    </source>
</evidence>
<dbReference type="AlphaFoldDB" id="A0A839TJ97"/>
<keyword evidence="4" id="KW-0812">Transmembrane</keyword>
<feature type="domain" description="HTH araC/xylS-type" evidence="5">
    <location>
        <begin position="679"/>
        <end position="778"/>
    </location>
</feature>
<dbReference type="RefSeq" id="WP_183577054.1">
    <property type="nucleotide sequence ID" value="NZ_JACHXJ010000001.1"/>
</dbReference>
<keyword evidence="4" id="KW-1133">Transmembrane helix</keyword>
<dbReference type="InterPro" id="IPR018060">
    <property type="entry name" value="HTH_AraC"/>
</dbReference>
<evidence type="ECO:0000256" key="2">
    <source>
        <dbReference type="ARBA" id="ARBA00023125"/>
    </source>
</evidence>
<dbReference type="InterPro" id="IPR018062">
    <property type="entry name" value="HTH_AraC-typ_CS"/>
</dbReference>
<protein>
    <submittedName>
        <fullName evidence="6">AraC-like DNA-binding protein</fullName>
    </submittedName>
</protein>
<organism evidence="6 7">
    <name type="scientific">Paenibacillus rhizosphaerae</name>
    <dbReference type="NCBI Taxonomy" id="297318"/>
    <lineage>
        <taxon>Bacteria</taxon>
        <taxon>Bacillati</taxon>
        <taxon>Bacillota</taxon>
        <taxon>Bacilli</taxon>
        <taxon>Bacillales</taxon>
        <taxon>Paenibacillaceae</taxon>
        <taxon>Paenibacillus</taxon>
    </lineage>
</organism>
<comment type="caution">
    <text evidence="6">The sequence shown here is derived from an EMBL/GenBank/DDBJ whole genome shotgun (WGS) entry which is preliminary data.</text>
</comment>
<dbReference type="GO" id="GO:0003700">
    <property type="term" value="F:DNA-binding transcription factor activity"/>
    <property type="evidence" value="ECO:0007669"/>
    <property type="project" value="InterPro"/>
</dbReference>
<dbReference type="Pfam" id="PF17853">
    <property type="entry name" value="GGDEF_2"/>
    <property type="match status" value="1"/>
</dbReference>
<evidence type="ECO:0000256" key="3">
    <source>
        <dbReference type="ARBA" id="ARBA00023163"/>
    </source>
</evidence>
<gene>
    <name evidence="6" type="ORF">FHS19_000073</name>
</gene>
<accession>A0A839TJ97</accession>
<keyword evidence="3" id="KW-0804">Transcription</keyword>
<dbReference type="GO" id="GO:0043565">
    <property type="term" value="F:sequence-specific DNA binding"/>
    <property type="evidence" value="ECO:0007669"/>
    <property type="project" value="InterPro"/>
</dbReference>
<reference evidence="6 7" key="1">
    <citation type="submission" date="2020-08" db="EMBL/GenBank/DDBJ databases">
        <title>Genomic Encyclopedia of Type Strains, Phase III (KMG-III): the genomes of soil and plant-associated and newly described type strains.</title>
        <authorList>
            <person name="Whitman W."/>
        </authorList>
    </citation>
    <scope>NUCLEOTIDE SEQUENCE [LARGE SCALE GENOMIC DNA]</scope>
    <source>
        <strain evidence="6 7">CECT 5831</strain>
    </source>
</reference>
<feature type="transmembrane region" description="Helical" evidence="4">
    <location>
        <begin position="312"/>
        <end position="333"/>
    </location>
</feature>
<evidence type="ECO:0000313" key="7">
    <source>
        <dbReference type="Proteomes" id="UP000517523"/>
    </source>
</evidence>
<sequence length="792" mass="90554">MKVPFNMAIKRGNKSVFATLFISFFVVFIVPVTISSVVYLKIEQILIDNAYRANEAMLEQTKHVINGKTQEIDSLMRQVAFHPKQQVLMQKPADPAQPKEQYQYIELMKDLARYKAYSSLTLIYDMYVYFGNTDTIVSPSMKTDSSTLFQQIYKYKGMTENSYRSSLLLGSHFKSYLSTDLIISQFKAEPMITFIQSLPFGELGPAKGSLVVLIQKRQFTDLLREVEGLHNGSIYILNQQGELLIGPEGEGQNSEVMAHIKPSLEKTSGKFLLPVQGADMLVSYTTSSENGWTYVSVFPKDVVLAQVNRVKLWSLLLMAICLAMGTLLCVFLARRHYSPIKGLVAMIKHGRTAIGSEGKNELNFIAETMQQLFGKEAEMEHRLSSQMPIIRSDFLSRLIRGQIDGREVTHEDLSFMGINVHHNDFVIIILDVEESPSFLTEDTEREWILLRFIMNNVSQELLNGDGYMLELGKKRMLVLVPLNDVSDEDDHRIHAYARSFIEMMASKFRTAVSAGISRRHSGLERLSECFEEATIALSYKMTRGTRSITYYDEVQNWQSETYRLPPELEAQLLNYTRNGDFQNAARLLDHLYDLNFEQDHLTPEMGRWFFLDLLSTLIKLLESEQIDYREVLGDETEPSKLITDTDTALSAHLRIKEMFRLTASRIQADKVDPQDALLRKIREFIQAHYHDNNLGLSMIADHLNMNPVYISSFFKKKSGENVTDFITRIRIENAKRLLAEENLTIHEIALEIGYASNIVLTKVFKKLEGITPGKYREGIAQSKTKRTDLKNG</sequence>
<dbReference type="InterPro" id="IPR009057">
    <property type="entry name" value="Homeodomain-like_sf"/>
</dbReference>
<dbReference type="PANTHER" id="PTHR43280">
    <property type="entry name" value="ARAC-FAMILY TRANSCRIPTIONAL REGULATOR"/>
    <property type="match status" value="1"/>
</dbReference>
<dbReference type="Proteomes" id="UP000517523">
    <property type="component" value="Unassembled WGS sequence"/>
</dbReference>
<dbReference type="SUPFAM" id="SSF46689">
    <property type="entry name" value="Homeodomain-like"/>
    <property type="match status" value="1"/>
</dbReference>
<dbReference type="PROSITE" id="PS00041">
    <property type="entry name" value="HTH_ARAC_FAMILY_1"/>
    <property type="match status" value="1"/>
</dbReference>
<keyword evidence="2 6" id="KW-0238">DNA-binding</keyword>
<dbReference type="Gene3D" id="3.30.450.20">
    <property type="entry name" value="PAS domain"/>
    <property type="match status" value="1"/>
</dbReference>
<name>A0A839TJ97_9BACL</name>
<dbReference type="PANTHER" id="PTHR43280:SF28">
    <property type="entry name" value="HTH-TYPE TRANSCRIPTIONAL ACTIVATOR RHAS"/>
    <property type="match status" value="1"/>
</dbReference>
<dbReference type="EMBL" id="JACHXJ010000001">
    <property type="protein sequence ID" value="MBB3125419.1"/>
    <property type="molecule type" value="Genomic_DNA"/>
</dbReference>
<keyword evidence="4" id="KW-0472">Membrane</keyword>
<dbReference type="Pfam" id="PF12833">
    <property type="entry name" value="HTH_18"/>
    <property type="match status" value="1"/>
</dbReference>
<keyword evidence="1" id="KW-0805">Transcription regulation</keyword>
<evidence type="ECO:0000313" key="6">
    <source>
        <dbReference type="EMBL" id="MBB3125419.1"/>
    </source>
</evidence>
<evidence type="ECO:0000256" key="4">
    <source>
        <dbReference type="SAM" id="Phobius"/>
    </source>
</evidence>
<evidence type="ECO:0000259" key="5">
    <source>
        <dbReference type="PROSITE" id="PS01124"/>
    </source>
</evidence>
<proteinExistence type="predicted"/>